<evidence type="ECO:0000313" key="4">
    <source>
        <dbReference type="Proteomes" id="UP000192472"/>
    </source>
</evidence>
<gene>
    <name evidence="3" type="ORF">SAMN04488029_2673</name>
</gene>
<organism evidence="3 4">
    <name type="scientific">Reichenbachiella faecimaris</name>
    <dbReference type="NCBI Taxonomy" id="692418"/>
    <lineage>
        <taxon>Bacteria</taxon>
        <taxon>Pseudomonadati</taxon>
        <taxon>Bacteroidota</taxon>
        <taxon>Cytophagia</taxon>
        <taxon>Cytophagales</taxon>
        <taxon>Reichenbachiellaceae</taxon>
        <taxon>Reichenbachiella</taxon>
    </lineage>
</organism>
<proteinExistence type="predicted"/>
<name>A0A1W2GHS2_REIFA</name>
<keyword evidence="1" id="KW-0175">Coiled coil</keyword>
<keyword evidence="2" id="KW-0812">Transmembrane</keyword>
<keyword evidence="4" id="KW-1185">Reference proteome</keyword>
<dbReference type="OrthoDB" id="7057889at2"/>
<accession>A0A1W2GHS2</accession>
<keyword evidence="2" id="KW-1133">Transmembrane helix</keyword>
<sequence length="428" mass="49936">MNKEKKDKKIEDLDPHQYEDIFFEEDIPLENSRNDVNRIWLYFGTFILIFFLLLGSRVKIPQQLEFKFFIKDKNNCEQILTFDQNVFVDSLQLNVGDSVFKGTPIATISGFQLNQLLVDYNAILLEEKLLNQQGKQIYIEQKKQKDLENTVLYNEVCALKAGVQKLQSIKNREETILKLEIEMAHKNYYRDSVLYGIDALSAKEFDKTRQIYRKAILNNSVQLEKYQRQLSTLEVQIINLNKQRQRVESQIIELKLTMDKGKSVLVNKKKKILNMIHKFYGRSHIRNDKLAIEAETTGIVSYVSQDKIISKNHPLIKIYVRTPVFIATGSIPPKFIGRVNENKEVKLKISSFPHFDWGKLSGRLANISLTPNAEGNYPFEVDITDYGKLEKLLYKGMEGSMSVVIEEKTFFSHIFNKLQEGYYYLQEQ</sequence>
<feature type="coiled-coil region" evidence="1">
    <location>
        <begin position="223"/>
        <end position="257"/>
    </location>
</feature>
<dbReference type="AlphaFoldDB" id="A0A1W2GHS2"/>
<dbReference type="RefSeq" id="WP_084373341.1">
    <property type="nucleotide sequence ID" value="NZ_FWYF01000003.1"/>
</dbReference>
<evidence type="ECO:0000256" key="2">
    <source>
        <dbReference type="SAM" id="Phobius"/>
    </source>
</evidence>
<feature type="transmembrane region" description="Helical" evidence="2">
    <location>
        <begin position="39"/>
        <end position="58"/>
    </location>
</feature>
<evidence type="ECO:0000256" key="1">
    <source>
        <dbReference type="SAM" id="Coils"/>
    </source>
</evidence>
<protein>
    <submittedName>
        <fullName evidence="3">HlyD family secretion protein</fullName>
    </submittedName>
</protein>
<keyword evidence="2" id="KW-0472">Membrane</keyword>
<evidence type="ECO:0000313" key="3">
    <source>
        <dbReference type="EMBL" id="SMD36032.1"/>
    </source>
</evidence>
<dbReference type="EMBL" id="FWYF01000003">
    <property type="protein sequence ID" value="SMD36032.1"/>
    <property type="molecule type" value="Genomic_DNA"/>
</dbReference>
<dbReference type="Proteomes" id="UP000192472">
    <property type="component" value="Unassembled WGS sequence"/>
</dbReference>
<reference evidence="3 4" key="1">
    <citation type="submission" date="2017-04" db="EMBL/GenBank/DDBJ databases">
        <authorList>
            <person name="Afonso C.L."/>
            <person name="Miller P.J."/>
            <person name="Scott M.A."/>
            <person name="Spackman E."/>
            <person name="Goraichik I."/>
            <person name="Dimitrov K.M."/>
            <person name="Suarez D.L."/>
            <person name="Swayne D.E."/>
        </authorList>
    </citation>
    <scope>NUCLEOTIDE SEQUENCE [LARGE SCALE GENOMIC DNA]</scope>
    <source>
        <strain evidence="3 4">DSM 26133</strain>
    </source>
</reference>
<dbReference type="STRING" id="692418.SAMN04488029_2673"/>